<dbReference type="SUPFAM" id="SSF52402">
    <property type="entry name" value="Adenine nucleotide alpha hydrolases-like"/>
    <property type="match status" value="2"/>
</dbReference>
<dbReference type="RefSeq" id="WP_317490705.1">
    <property type="nucleotide sequence ID" value="NZ_CP136051.1"/>
</dbReference>
<keyword evidence="4" id="KW-1185">Reference proteome</keyword>
<dbReference type="EMBL" id="CP136051">
    <property type="protein sequence ID" value="WOK08059.1"/>
    <property type="molecule type" value="Genomic_DNA"/>
</dbReference>
<dbReference type="InterPro" id="IPR014729">
    <property type="entry name" value="Rossmann-like_a/b/a_fold"/>
</dbReference>
<sequence length="279" mass="30640">MKNILVPTDFSKQAKYALDFAAVIAKKASAKIKLVHVLEVPSSSSLHATGEVESDDPMEKIFTIKLIESSERRLAELAASVSGVKVETHIHSGSPFKILTHEINDSNVDLLVMGTSGSSGIDELTVGSNAEKMVRHATCPVITLKRPVTIDIKDIVFASDFTEDQPALIEQLKLLQTFFGAKLHVVKVNTPHDFHPSHDDIIAMDAFIKKYGLENTSRSIYNDLNADEGIMHYAGDIKADMIAMGTSGRTGIGRFFLGSIAEDVVNHAERPVWTYRLHK</sequence>
<protein>
    <submittedName>
        <fullName evidence="3">Universal stress protein</fullName>
    </submittedName>
</protein>
<dbReference type="Gene3D" id="3.40.50.620">
    <property type="entry name" value="HUPs"/>
    <property type="match status" value="2"/>
</dbReference>
<dbReference type="PANTHER" id="PTHR46268">
    <property type="entry name" value="STRESS RESPONSE PROTEIN NHAX"/>
    <property type="match status" value="1"/>
</dbReference>
<evidence type="ECO:0000259" key="2">
    <source>
        <dbReference type="Pfam" id="PF00582"/>
    </source>
</evidence>
<evidence type="ECO:0000256" key="1">
    <source>
        <dbReference type="ARBA" id="ARBA00008791"/>
    </source>
</evidence>
<organism evidence="3 4">
    <name type="scientific">Imperialibacter roseus</name>
    <dbReference type="NCBI Taxonomy" id="1324217"/>
    <lineage>
        <taxon>Bacteria</taxon>
        <taxon>Pseudomonadati</taxon>
        <taxon>Bacteroidota</taxon>
        <taxon>Cytophagia</taxon>
        <taxon>Cytophagales</taxon>
        <taxon>Flammeovirgaceae</taxon>
        <taxon>Imperialibacter</taxon>
    </lineage>
</organism>
<dbReference type="PANTHER" id="PTHR46268:SF6">
    <property type="entry name" value="UNIVERSAL STRESS PROTEIN UP12"/>
    <property type="match status" value="1"/>
</dbReference>
<evidence type="ECO:0000313" key="3">
    <source>
        <dbReference type="EMBL" id="WOK08059.1"/>
    </source>
</evidence>
<comment type="similarity">
    <text evidence="1">Belongs to the universal stress protein A family.</text>
</comment>
<dbReference type="InterPro" id="IPR006016">
    <property type="entry name" value="UspA"/>
</dbReference>
<dbReference type="PRINTS" id="PR01438">
    <property type="entry name" value="UNVRSLSTRESS"/>
</dbReference>
<name>A0ABZ0ISU4_9BACT</name>
<feature type="domain" description="UspA" evidence="2">
    <location>
        <begin position="1"/>
        <end position="144"/>
    </location>
</feature>
<reference evidence="3 4" key="1">
    <citation type="journal article" date="2023" name="Microbiol. Resour. Announc.">
        <title>Complete Genome Sequence of Imperialibacter roseus strain P4T.</title>
        <authorList>
            <person name="Tizabi D.R."/>
            <person name="Bachvaroff T."/>
            <person name="Hill R.T."/>
        </authorList>
    </citation>
    <scope>NUCLEOTIDE SEQUENCE [LARGE SCALE GENOMIC DNA]</scope>
    <source>
        <strain evidence="3 4">P4T</strain>
    </source>
</reference>
<evidence type="ECO:0000313" key="4">
    <source>
        <dbReference type="Proteomes" id="UP001302349"/>
    </source>
</evidence>
<dbReference type="Pfam" id="PF00582">
    <property type="entry name" value="Usp"/>
    <property type="match status" value="2"/>
</dbReference>
<dbReference type="InterPro" id="IPR006015">
    <property type="entry name" value="Universal_stress_UspA"/>
</dbReference>
<dbReference type="CDD" id="cd00293">
    <property type="entry name" value="USP-like"/>
    <property type="match status" value="1"/>
</dbReference>
<gene>
    <name evidence="3" type="ORF">RT717_05360</name>
</gene>
<accession>A0ABZ0ISU4</accession>
<proteinExistence type="inferred from homology"/>
<dbReference type="Proteomes" id="UP001302349">
    <property type="component" value="Chromosome"/>
</dbReference>
<feature type="domain" description="UspA" evidence="2">
    <location>
        <begin position="153"/>
        <end position="276"/>
    </location>
</feature>